<keyword evidence="16" id="KW-1185">Reference proteome</keyword>
<feature type="domain" description="Galactosyltransferase N-terminal" evidence="14">
    <location>
        <begin position="119"/>
        <end position="250"/>
    </location>
</feature>
<evidence type="ECO:0000256" key="1">
    <source>
        <dbReference type="ARBA" id="ARBA00004606"/>
    </source>
</evidence>
<dbReference type="CDD" id="cd00899">
    <property type="entry name" value="b4GalT"/>
    <property type="match status" value="1"/>
</dbReference>
<keyword evidence="7 11" id="KW-0735">Signal-anchor</keyword>
<dbReference type="GO" id="GO:0006688">
    <property type="term" value="P:glycosphingolipid biosynthetic process"/>
    <property type="evidence" value="ECO:0007669"/>
    <property type="project" value="TreeGrafter"/>
</dbReference>
<dbReference type="GO" id="GO:0005975">
    <property type="term" value="P:carbohydrate metabolic process"/>
    <property type="evidence" value="ECO:0007669"/>
    <property type="project" value="InterPro"/>
</dbReference>
<evidence type="ECO:0000256" key="6">
    <source>
        <dbReference type="ARBA" id="ARBA00022692"/>
    </source>
</evidence>
<evidence type="ECO:0000256" key="12">
    <source>
        <dbReference type="SAM" id="MobiDB-lite"/>
    </source>
</evidence>
<proteinExistence type="inferred from homology"/>
<comment type="similarity">
    <text evidence="3 11">Belongs to the glycosyltransferase 7 family.</text>
</comment>
<evidence type="ECO:0000313" key="15">
    <source>
        <dbReference type="EMBL" id="KAJ1351074.1"/>
    </source>
</evidence>
<dbReference type="EMBL" id="JAHQIW010000997">
    <property type="protein sequence ID" value="KAJ1351074.1"/>
    <property type="molecule type" value="Genomic_DNA"/>
</dbReference>
<feature type="compositionally biased region" description="Polar residues" evidence="12">
    <location>
        <begin position="87"/>
        <end position="104"/>
    </location>
</feature>
<evidence type="ECO:0000259" key="13">
    <source>
        <dbReference type="Pfam" id="PF02709"/>
    </source>
</evidence>
<keyword evidence="11" id="KW-0479">Metal-binding</keyword>
<reference evidence="15" key="1">
    <citation type="submission" date="2021-06" db="EMBL/GenBank/DDBJ databases">
        <title>Parelaphostrongylus tenuis whole genome reference sequence.</title>
        <authorList>
            <person name="Garwood T.J."/>
            <person name="Larsen P.A."/>
            <person name="Fountain-Jones N.M."/>
            <person name="Garbe J.R."/>
            <person name="Macchietto M.G."/>
            <person name="Kania S.A."/>
            <person name="Gerhold R.W."/>
            <person name="Richards J.E."/>
            <person name="Wolf T.M."/>
        </authorList>
    </citation>
    <scope>NUCLEOTIDE SEQUENCE</scope>
    <source>
        <strain evidence="15">MNPRO001-30</strain>
        <tissue evidence="15">Meninges</tissue>
    </source>
</reference>
<comment type="subcellular location">
    <subcellularLocation>
        <location evidence="1 11">Membrane</location>
        <topology evidence="1 11">Single-pass type II membrane protein</topology>
    </subcellularLocation>
</comment>
<keyword evidence="9 11" id="KW-0472">Membrane</keyword>
<feature type="transmembrane region" description="Helical" evidence="11">
    <location>
        <begin position="12"/>
        <end position="28"/>
    </location>
</feature>
<accession>A0AAD5MUX1</accession>
<evidence type="ECO:0000256" key="10">
    <source>
        <dbReference type="ARBA" id="ARBA00023180"/>
    </source>
</evidence>
<keyword evidence="11" id="KW-0464">Manganese</keyword>
<evidence type="ECO:0000256" key="3">
    <source>
        <dbReference type="ARBA" id="ARBA00005735"/>
    </source>
</evidence>
<evidence type="ECO:0000256" key="2">
    <source>
        <dbReference type="ARBA" id="ARBA00004922"/>
    </source>
</evidence>
<evidence type="ECO:0000256" key="4">
    <source>
        <dbReference type="ARBA" id="ARBA00022676"/>
    </source>
</evidence>
<dbReference type="Pfam" id="PF13733">
    <property type="entry name" value="Glyco_transf_7N"/>
    <property type="match status" value="1"/>
</dbReference>
<evidence type="ECO:0000256" key="7">
    <source>
        <dbReference type="ARBA" id="ARBA00022968"/>
    </source>
</evidence>
<dbReference type="InterPro" id="IPR027791">
    <property type="entry name" value="Galactosyl_T_C"/>
</dbReference>
<dbReference type="Gene3D" id="3.90.550.10">
    <property type="entry name" value="Spore Coat Polysaccharide Biosynthesis Protein SpsA, Chain A"/>
    <property type="match status" value="1"/>
</dbReference>
<evidence type="ECO:0000256" key="8">
    <source>
        <dbReference type="ARBA" id="ARBA00022989"/>
    </source>
</evidence>
<keyword evidence="4 11" id="KW-0328">Glycosyltransferase</keyword>
<dbReference type="InterPro" id="IPR029044">
    <property type="entry name" value="Nucleotide-diphossugar_trans"/>
</dbReference>
<comment type="caution">
    <text evidence="15">The sequence shown here is derived from an EMBL/GenBank/DDBJ whole genome shotgun (WGS) entry which is preliminary data.</text>
</comment>
<feature type="region of interest" description="Disordered" evidence="12">
    <location>
        <begin position="87"/>
        <end position="113"/>
    </location>
</feature>
<dbReference type="InterPro" id="IPR027995">
    <property type="entry name" value="Galactosyl_T_N"/>
</dbReference>
<dbReference type="EC" id="2.4.1.-" evidence="11"/>
<dbReference type="GO" id="GO:0046872">
    <property type="term" value="F:metal ion binding"/>
    <property type="evidence" value="ECO:0007669"/>
    <property type="project" value="UniProtKB-UniRule"/>
</dbReference>
<evidence type="ECO:0000256" key="9">
    <source>
        <dbReference type="ARBA" id="ARBA00023136"/>
    </source>
</evidence>
<dbReference type="GO" id="GO:0016020">
    <property type="term" value="C:membrane"/>
    <property type="evidence" value="ECO:0007669"/>
    <property type="project" value="UniProtKB-SubCell"/>
</dbReference>
<sequence>MLTRSFQRCKVIFTILVALLLFTIYDPIKLSYQKFFKPDGEPNLSTNKLPNSILNATYKEWIEPGKRQQTSFEGERTTTMWSLESSDLDQSMRDSTSPTILTGNEASHTTTETKQTEYCTISSSEFHGRIKIDMTQIDMAELERKYHYLKPGGHYIPQECKARSSIAVVVPFRDREAHLKILLNHMHYFLTKQKLDYSIIVVEQIDQTFNRAKLLNIGFVEALKLYGWQCFLFHDVDVLPEDDRNLHYCPIKNPRHMAVALNKFGYKLVYNTMFGTSSALTVEQFRKVNGFSNRYWGWGGEDDDMYTRVKLHGYEVERYNDTIARYTMLSHSRDKANPINPCRYKLLERTKDDWNIDGLNSLAYKVVNITIKPLFTHILVDLFENVEKEHIKKFCE</sequence>
<evidence type="ECO:0000313" key="16">
    <source>
        <dbReference type="Proteomes" id="UP001196413"/>
    </source>
</evidence>
<name>A0AAD5MUX1_PARTN</name>
<dbReference type="Pfam" id="PF02709">
    <property type="entry name" value="Glyco_transf_7C"/>
    <property type="match status" value="1"/>
</dbReference>
<comment type="pathway">
    <text evidence="2 11">Protein modification; protein glycosylation.</text>
</comment>
<comment type="function">
    <text evidence="11">Catalyzes the transfer of galactose onto proteins or lipids.</text>
</comment>
<evidence type="ECO:0000256" key="11">
    <source>
        <dbReference type="RuleBase" id="RU368121"/>
    </source>
</evidence>
<dbReference type="GO" id="GO:0008378">
    <property type="term" value="F:galactosyltransferase activity"/>
    <property type="evidence" value="ECO:0007669"/>
    <property type="project" value="TreeGrafter"/>
</dbReference>
<gene>
    <name evidence="15" type="ORF">KIN20_007017</name>
</gene>
<dbReference type="AlphaFoldDB" id="A0AAD5MUX1"/>
<comment type="cofactor">
    <cofactor evidence="11">
        <name>Mn(2+)</name>
        <dbReference type="ChEBI" id="CHEBI:29035"/>
    </cofactor>
</comment>
<dbReference type="GO" id="GO:0033842">
    <property type="term" value="F:N-acetyl-beta-glucosaminyl-derivative 4-beta-N-acetylgalactosaminyltransferase activity"/>
    <property type="evidence" value="ECO:0007669"/>
    <property type="project" value="TreeGrafter"/>
</dbReference>
<dbReference type="PANTHER" id="PTHR19300:SF57">
    <property type="entry name" value="BETA-1,4-N-ACETYLGALACTOSAMINYLTRANSFERASE"/>
    <property type="match status" value="1"/>
</dbReference>
<feature type="domain" description="Galactosyltransferase C-terminal" evidence="13">
    <location>
        <begin position="255"/>
        <end position="331"/>
    </location>
</feature>
<organism evidence="15 16">
    <name type="scientific">Parelaphostrongylus tenuis</name>
    <name type="common">Meningeal worm</name>
    <dbReference type="NCBI Taxonomy" id="148309"/>
    <lineage>
        <taxon>Eukaryota</taxon>
        <taxon>Metazoa</taxon>
        <taxon>Ecdysozoa</taxon>
        <taxon>Nematoda</taxon>
        <taxon>Chromadorea</taxon>
        <taxon>Rhabditida</taxon>
        <taxon>Rhabditina</taxon>
        <taxon>Rhabditomorpha</taxon>
        <taxon>Strongyloidea</taxon>
        <taxon>Metastrongylidae</taxon>
        <taxon>Parelaphostrongylus</taxon>
    </lineage>
</organism>
<dbReference type="InterPro" id="IPR003859">
    <property type="entry name" value="Galactosyl_T"/>
</dbReference>
<dbReference type="PANTHER" id="PTHR19300">
    <property type="entry name" value="BETA-1,4-GALACTOSYLTRANSFERASE"/>
    <property type="match status" value="1"/>
</dbReference>
<evidence type="ECO:0000259" key="14">
    <source>
        <dbReference type="Pfam" id="PF13733"/>
    </source>
</evidence>
<evidence type="ECO:0000256" key="5">
    <source>
        <dbReference type="ARBA" id="ARBA00022679"/>
    </source>
</evidence>
<keyword evidence="10 11" id="KW-0325">Glycoprotein</keyword>
<dbReference type="SUPFAM" id="SSF53448">
    <property type="entry name" value="Nucleotide-diphospho-sugar transferases"/>
    <property type="match status" value="1"/>
</dbReference>
<dbReference type="PRINTS" id="PR02050">
    <property type="entry name" value="B14GALTRFASE"/>
</dbReference>
<keyword evidence="6 11" id="KW-0812">Transmembrane</keyword>
<dbReference type="Proteomes" id="UP001196413">
    <property type="component" value="Unassembled WGS sequence"/>
</dbReference>
<protein>
    <recommendedName>
        <fullName evidence="11">Beta-1,4-N-acetylgalactosaminyltransferase</fullName>
        <ecNumber evidence="11">2.4.1.-</ecNumber>
    </recommendedName>
    <alternativeName>
        <fullName evidence="11">Beta-4-GalNAcT</fullName>
    </alternativeName>
</protein>
<keyword evidence="5 11" id="KW-0808">Transferase</keyword>
<dbReference type="GO" id="GO:0005794">
    <property type="term" value="C:Golgi apparatus"/>
    <property type="evidence" value="ECO:0007669"/>
    <property type="project" value="TreeGrafter"/>
</dbReference>
<keyword evidence="8 11" id="KW-1133">Transmembrane helix</keyword>